<reference evidence="2 3" key="1">
    <citation type="submission" date="2020-08" db="EMBL/GenBank/DDBJ databases">
        <title>Genomic Encyclopedia of Type Strains, Phase IV (KMG-IV): sequencing the most valuable type-strain genomes for metagenomic binning, comparative biology and taxonomic classification.</title>
        <authorList>
            <person name="Goeker M."/>
        </authorList>
    </citation>
    <scope>NUCLEOTIDE SEQUENCE [LARGE SCALE GENOMIC DNA]</scope>
    <source>
        <strain evidence="2 3">DSM 23562</strain>
    </source>
</reference>
<sequence length="889" mass="97029">MTPKQLVHRGTVTAAALLFETAVLGEDEAQRRILALWEPGVRVSQTEDGALLVILARPKALIAETAPGLPLVRERGHLLGLPLTKAACEALAPPPESLIFAERGRVVVVALAELTPVEPADWLALETLAVIPTQPLVPPPPVVTTAILEALPPLKATPLVTPNPALTAQKSSLLDALNQPPSQTPRPRRLLEDLSPLEQARWRLTWWFRDLRKSVSNATTDRLRETIREQVFSPGQLEAISRQNAEYLSQMLALFEQGKWHEALQHAIPLGKPGENDDTPTGIGVLRPRSELAIRPTPTRADSSLPWTGLHDGFKQLYREAVERLKNEGRFDEAAYVLAELLREDEEAVSFLERHGQLRLAAELAEARKLPPSLIVRQWWLAGEKERAIALARRHQCFSEVIFRLEQSSQRAAAETLRVEWAQLHAEWGDYARAVATVDPVEAARPLAKRWAELGATQGGVGGAQLLARLLLWSESAEESEPWQEQARALLKAPGAARERETLLTVLFTRTTQPAAPALIPLLRLGLRAALADHGSGSVTLPANTATTWARKAQLPALEADLPSLTPKPPTPLLDRTEPLEIRIEGGDTGTVPIVDAAALPDGRTLAALGEAGVLLLSHEGRILHRFELPATSLVVGRTGARAVALAHRDESQRVHVLDLGTRKVTDWGELSLLCWESELHDGLWRVARNGQLLELDTLAPQPKALTTIETGDPVLALGPDRSVLSLSTQTSEPFLWNDARPTLRRALPFQGGTFDFFHDSFFWLETESDAMSLFGDEVVVLHAQVGALERSCVLGEPGDTPVGLAVVSLGRAALTLSALRDPLGITVLGTHSVSGDFKVPQLQLRLSGAERVRLRATPDALTVADSQGRLLVIHPTTGQLVRDLRVRL</sequence>
<evidence type="ECO:0000313" key="3">
    <source>
        <dbReference type="Proteomes" id="UP000520814"/>
    </source>
</evidence>
<comment type="caution">
    <text evidence="2">The sequence shown here is derived from an EMBL/GenBank/DDBJ whole genome shotgun (WGS) entry which is preliminary data.</text>
</comment>
<organism evidence="2 3">
    <name type="scientific">Armatimonas rosea</name>
    <dbReference type="NCBI Taxonomy" id="685828"/>
    <lineage>
        <taxon>Bacteria</taxon>
        <taxon>Bacillati</taxon>
        <taxon>Armatimonadota</taxon>
        <taxon>Armatimonadia</taxon>
        <taxon>Armatimonadales</taxon>
        <taxon>Armatimonadaceae</taxon>
        <taxon>Armatimonas</taxon>
    </lineage>
</organism>
<dbReference type="Pfam" id="PF19922">
    <property type="entry name" value="bpX6"/>
    <property type="match status" value="1"/>
</dbReference>
<dbReference type="Proteomes" id="UP000520814">
    <property type="component" value="Unassembled WGS sequence"/>
</dbReference>
<evidence type="ECO:0000259" key="1">
    <source>
        <dbReference type="Pfam" id="PF19922"/>
    </source>
</evidence>
<protein>
    <recommendedName>
        <fullName evidence="1">MoxR-vWA-beta-propeller ternary system domain-containing protein</fullName>
    </recommendedName>
</protein>
<evidence type="ECO:0000313" key="2">
    <source>
        <dbReference type="EMBL" id="MBB6049704.1"/>
    </source>
</evidence>
<dbReference type="AlphaFoldDB" id="A0A7W9SP44"/>
<feature type="domain" description="MoxR-vWA-beta-propeller ternary system" evidence="1">
    <location>
        <begin position="4"/>
        <end position="147"/>
    </location>
</feature>
<dbReference type="InterPro" id="IPR045547">
    <property type="entry name" value="bpX6"/>
</dbReference>
<dbReference type="EMBL" id="JACHGW010000001">
    <property type="protein sequence ID" value="MBB6049704.1"/>
    <property type="molecule type" value="Genomic_DNA"/>
</dbReference>
<gene>
    <name evidence="2" type="ORF">HNQ39_001466</name>
</gene>
<accession>A0A7W9SP44</accession>
<name>A0A7W9SP44_ARMRO</name>
<keyword evidence="3" id="KW-1185">Reference proteome</keyword>
<proteinExistence type="predicted"/>
<dbReference type="RefSeq" id="WP_184193299.1">
    <property type="nucleotide sequence ID" value="NZ_JACHGW010000001.1"/>
</dbReference>